<evidence type="ECO:0000256" key="2">
    <source>
        <dbReference type="ARBA" id="ARBA00023287"/>
    </source>
</evidence>
<dbReference type="Pfam" id="PF07963">
    <property type="entry name" value="N_methyl"/>
    <property type="match status" value="1"/>
</dbReference>
<sequence length="190" mass="20850">MKRSVDNQDGMSLVELLAAITISMVIIGIIYTVFIAGIRVYERIGIENELRSEADYAAARLMNALYAFSPDGLEAGQNQENKPLHQLAFVKNEQFETNSQVGLVSRGQATKPSVRTISIENGKLIVDGEPITSTRLLLDGSSSSFSFRCARREGTICRSGVLTMTLTIQDAENHGVISIKPFTLKTEFGF</sequence>
<dbReference type="KEGG" id="gza:IC807_09310"/>
<proteinExistence type="predicted"/>
<feature type="transmembrane region" description="Helical" evidence="3">
    <location>
        <begin position="16"/>
        <end position="41"/>
    </location>
</feature>
<keyword evidence="3" id="KW-0472">Membrane</keyword>
<reference evidence="4 5" key="1">
    <citation type="submission" date="2020-09" db="EMBL/GenBank/DDBJ databases">
        <title>Complete Geobacillus genomes through the use of hybrid genome assembly.</title>
        <authorList>
            <person name="Vera D.L."/>
            <person name="Venkateswaran K."/>
            <person name="Singh N.K."/>
            <person name="Landry K."/>
        </authorList>
    </citation>
    <scope>NUCLEOTIDE SEQUENCE [LARGE SCALE GENOMIC DNA]</scope>
    <source>
        <strain evidence="4 5">SURF-189</strain>
    </source>
</reference>
<dbReference type="InterPro" id="IPR012902">
    <property type="entry name" value="N_methyl_site"/>
</dbReference>
<evidence type="ECO:0000256" key="3">
    <source>
        <dbReference type="SAM" id="Phobius"/>
    </source>
</evidence>
<organism evidence="4 5">
    <name type="scientific">Geobacillus zalihae</name>
    <dbReference type="NCBI Taxonomy" id="213419"/>
    <lineage>
        <taxon>Bacteria</taxon>
        <taxon>Bacillati</taxon>
        <taxon>Bacillota</taxon>
        <taxon>Bacilli</taxon>
        <taxon>Bacillales</taxon>
        <taxon>Anoxybacillaceae</taxon>
        <taxon>Geobacillus</taxon>
    </lineage>
</organism>
<dbReference type="AlphaFoldDB" id="A0A7H1RQZ5"/>
<evidence type="ECO:0000313" key="4">
    <source>
        <dbReference type="EMBL" id="QNU16684.1"/>
    </source>
</evidence>
<evidence type="ECO:0000313" key="5">
    <source>
        <dbReference type="Proteomes" id="UP000516388"/>
    </source>
</evidence>
<keyword evidence="3" id="KW-0812">Transmembrane</keyword>
<name>A0A7H1RQZ5_9BACL</name>
<dbReference type="EMBL" id="CP061470">
    <property type="protein sequence ID" value="QNU16684.1"/>
    <property type="molecule type" value="Genomic_DNA"/>
</dbReference>
<keyword evidence="2" id="KW-0178">Competence</keyword>
<evidence type="ECO:0000256" key="1">
    <source>
        <dbReference type="ARBA" id="ARBA00004241"/>
    </source>
</evidence>
<comment type="subcellular location">
    <subcellularLocation>
        <location evidence="1">Cell surface</location>
    </subcellularLocation>
</comment>
<dbReference type="RefSeq" id="WP_020756626.1">
    <property type="nucleotide sequence ID" value="NZ_CP061470.1"/>
</dbReference>
<keyword evidence="5" id="KW-1185">Reference proteome</keyword>
<dbReference type="GO" id="GO:0030420">
    <property type="term" value="P:establishment of competence for transformation"/>
    <property type="evidence" value="ECO:0007669"/>
    <property type="project" value="UniProtKB-KW"/>
</dbReference>
<accession>A0A7H1RQZ5</accession>
<gene>
    <name evidence="4" type="ORF">IC807_09310</name>
</gene>
<protein>
    <submittedName>
        <fullName evidence="4">Prepilin-type N-terminal cleavage/methylation domain-containing protein</fullName>
    </submittedName>
</protein>
<keyword evidence="3" id="KW-1133">Transmembrane helix</keyword>
<dbReference type="GO" id="GO:0009986">
    <property type="term" value="C:cell surface"/>
    <property type="evidence" value="ECO:0007669"/>
    <property type="project" value="UniProtKB-SubCell"/>
</dbReference>
<dbReference type="Proteomes" id="UP000516388">
    <property type="component" value="Chromosome"/>
</dbReference>